<evidence type="ECO:0000256" key="1">
    <source>
        <dbReference type="SAM" id="Phobius"/>
    </source>
</evidence>
<dbReference type="InterPro" id="IPR014729">
    <property type="entry name" value="Rossmann-like_a/b/a_fold"/>
</dbReference>
<feature type="domain" description="DUF218" evidence="2">
    <location>
        <begin position="83"/>
        <end position="243"/>
    </location>
</feature>
<gene>
    <name evidence="3" type="ORF">FCL42_01985</name>
</gene>
<keyword evidence="4" id="KW-1185">Reference proteome</keyword>
<evidence type="ECO:0000313" key="3">
    <source>
        <dbReference type="EMBL" id="TKB58541.1"/>
    </source>
</evidence>
<dbReference type="EMBL" id="SWCJ01000001">
    <property type="protein sequence ID" value="TKB58541.1"/>
    <property type="molecule type" value="Genomic_DNA"/>
</dbReference>
<dbReference type="InterPro" id="IPR051599">
    <property type="entry name" value="Cell_Envelope_Assoc"/>
</dbReference>
<name>A0A4U1BVB3_9GAMM</name>
<evidence type="ECO:0000313" key="4">
    <source>
        <dbReference type="Proteomes" id="UP000305675"/>
    </source>
</evidence>
<dbReference type="Pfam" id="PF02698">
    <property type="entry name" value="DUF218"/>
    <property type="match status" value="1"/>
</dbReference>
<feature type="transmembrane region" description="Helical" evidence="1">
    <location>
        <begin position="37"/>
        <end position="57"/>
    </location>
</feature>
<protein>
    <submittedName>
        <fullName evidence="3">YdcF family protein</fullName>
    </submittedName>
</protein>
<keyword evidence="1" id="KW-1133">Transmembrane helix</keyword>
<dbReference type="Proteomes" id="UP000305675">
    <property type="component" value="Unassembled WGS sequence"/>
</dbReference>
<reference evidence="3 4" key="1">
    <citation type="submission" date="2019-04" db="EMBL/GenBank/DDBJ databases">
        <authorList>
            <person name="Hwang J.C."/>
        </authorList>
    </citation>
    <scope>NUCLEOTIDE SEQUENCE [LARGE SCALE GENOMIC DNA]</scope>
    <source>
        <strain evidence="3 4">IMCC35002</strain>
    </source>
</reference>
<comment type="caution">
    <text evidence="3">The sequence shown here is derived from an EMBL/GenBank/DDBJ whole genome shotgun (WGS) entry which is preliminary data.</text>
</comment>
<dbReference type="PANTHER" id="PTHR30336:SF4">
    <property type="entry name" value="ENVELOPE BIOGENESIS FACTOR ELYC"/>
    <property type="match status" value="1"/>
</dbReference>
<dbReference type="InterPro" id="IPR003848">
    <property type="entry name" value="DUF218"/>
</dbReference>
<keyword evidence="1" id="KW-0472">Membrane</keyword>
<dbReference type="GO" id="GO:0000270">
    <property type="term" value="P:peptidoglycan metabolic process"/>
    <property type="evidence" value="ECO:0007669"/>
    <property type="project" value="TreeGrafter"/>
</dbReference>
<dbReference type="GO" id="GO:0043164">
    <property type="term" value="P:Gram-negative-bacterium-type cell wall biogenesis"/>
    <property type="evidence" value="ECO:0007669"/>
    <property type="project" value="TreeGrafter"/>
</dbReference>
<dbReference type="GO" id="GO:0005886">
    <property type="term" value="C:plasma membrane"/>
    <property type="evidence" value="ECO:0007669"/>
    <property type="project" value="TreeGrafter"/>
</dbReference>
<sequence length="253" mass="28131">MSGFLLKKLISVFLLPIVSLSLILLCSWLVRRRLPKLASIGFWAALSCLVMLSSNWGSQWLSAPLENRYPTLDLAAVEQPISYIMVLGSSHDDEVSSIATQQLSSTALARLLEGIRCHRRWPQSALVFSGWKSTNQISHAEVMKQAAMTLGVPEAKIMTLSESKDTGEEAQDLRLALSESEKSGTGVLVTSATHMHRSMGIFEKQGLLVKAAPTDFRARQGDWWRLTADSLVTSQRALHEYIGTLWYWLKGDL</sequence>
<dbReference type="Gene3D" id="3.40.50.620">
    <property type="entry name" value="HUPs"/>
    <property type="match status" value="1"/>
</dbReference>
<keyword evidence="1" id="KW-0812">Transmembrane</keyword>
<dbReference type="PANTHER" id="PTHR30336">
    <property type="entry name" value="INNER MEMBRANE PROTEIN, PROBABLE PERMEASE"/>
    <property type="match status" value="1"/>
</dbReference>
<dbReference type="AlphaFoldDB" id="A0A4U1BVB3"/>
<feature type="transmembrane region" description="Helical" evidence="1">
    <location>
        <begin position="12"/>
        <end position="30"/>
    </location>
</feature>
<dbReference type="CDD" id="cd06259">
    <property type="entry name" value="YdcF-like"/>
    <property type="match status" value="1"/>
</dbReference>
<evidence type="ECO:0000259" key="2">
    <source>
        <dbReference type="Pfam" id="PF02698"/>
    </source>
</evidence>
<dbReference type="RefSeq" id="WP_136861689.1">
    <property type="nucleotide sequence ID" value="NZ_SWCJ01000001.1"/>
</dbReference>
<proteinExistence type="predicted"/>
<dbReference type="OrthoDB" id="9809813at2"/>
<organism evidence="3 4">
    <name type="scientific">Ferrimonas aestuarii</name>
    <dbReference type="NCBI Taxonomy" id="2569539"/>
    <lineage>
        <taxon>Bacteria</taxon>
        <taxon>Pseudomonadati</taxon>
        <taxon>Pseudomonadota</taxon>
        <taxon>Gammaproteobacteria</taxon>
        <taxon>Alteromonadales</taxon>
        <taxon>Ferrimonadaceae</taxon>
        <taxon>Ferrimonas</taxon>
    </lineage>
</organism>
<accession>A0A4U1BVB3</accession>